<dbReference type="EMBL" id="CP041637">
    <property type="protein sequence ID" value="QDO92550.1"/>
    <property type="molecule type" value="Genomic_DNA"/>
</dbReference>
<dbReference type="InterPro" id="IPR015422">
    <property type="entry name" value="PyrdxlP-dep_Trfase_small"/>
</dbReference>
<gene>
    <name evidence="6" type="ORF">FNB79_00645</name>
</gene>
<dbReference type="GO" id="GO:0030170">
    <property type="term" value="F:pyridoxal phosphate binding"/>
    <property type="evidence" value="ECO:0007669"/>
    <property type="project" value="TreeGrafter"/>
</dbReference>
<protein>
    <submittedName>
        <fullName evidence="6">DegT/DnrJ/EryC1/StrS family aminotransferase</fullName>
    </submittedName>
</protein>
<dbReference type="PANTHER" id="PTHR30244">
    <property type="entry name" value="TRANSAMINASE"/>
    <property type="match status" value="1"/>
</dbReference>
<dbReference type="SUPFAM" id="SSF53383">
    <property type="entry name" value="PLP-dependent transferases"/>
    <property type="match status" value="1"/>
</dbReference>
<dbReference type="Proteomes" id="UP000319209">
    <property type="component" value="Chromosome"/>
</dbReference>
<keyword evidence="6" id="KW-0032">Aminotransferase</keyword>
<proteinExistence type="inferred from homology"/>
<accession>A0A516GME5</accession>
<keyword evidence="7" id="KW-1185">Reference proteome</keyword>
<comment type="similarity">
    <text evidence="2 5">Belongs to the DegT/DnrJ/EryC1 family.</text>
</comment>
<evidence type="ECO:0000256" key="4">
    <source>
        <dbReference type="PIRSR" id="PIRSR000390-2"/>
    </source>
</evidence>
<dbReference type="InterPro" id="IPR000653">
    <property type="entry name" value="DegT/StrS_aminotransferase"/>
</dbReference>
<dbReference type="InterPro" id="IPR015421">
    <property type="entry name" value="PyrdxlP-dep_Trfase_major"/>
</dbReference>
<evidence type="ECO:0000313" key="7">
    <source>
        <dbReference type="Proteomes" id="UP000319209"/>
    </source>
</evidence>
<evidence type="ECO:0000256" key="5">
    <source>
        <dbReference type="RuleBase" id="RU004508"/>
    </source>
</evidence>
<dbReference type="Gene3D" id="3.40.640.10">
    <property type="entry name" value="Type I PLP-dependent aspartate aminotransferase-like (Major domain)"/>
    <property type="match status" value="1"/>
</dbReference>
<organism evidence="6 7">
    <name type="scientific">Formosa sediminum</name>
    <dbReference type="NCBI Taxonomy" id="2594004"/>
    <lineage>
        <taxon>Bacteria</taxon>
        <taxon>Pseudomonadati</taxon>
        <taxon>Bacteroidota</taxon>
        <taxon>Flavobacteriia</taxon>
        <taxon>Flavobacteriales</taxon>
        <taxon>Flavobacteriaceae</taxon>
        <taxon>Formosa</taxon>
    </lineage>
</organism>
<name>A0A516GME5_9FLAO</name>
<dbReference type="CDD" id="cd00616">
    <property type="entry name" value="AHBA_syn"/>
    <property type="match status" value="1"/>
</dbReference>
<dbReference type="PIRSF" id="PIRSF000390">
    <property type="entry name" value="PLP_StrS"/>
    <property type="match status" value="1"/>
</dbReference>
<keyword evidence="6" id="KW-0808">Transferase</keyword>
<reference evidence="6 7" key="1">
    <citation type="submission" date="2019-07" db="EMBL/GenBank/DDBJ databases">
        <title>Genome sequencing for Formosa sp. PS13.</title>
        <authorList>
            <person name="Park S.-J."/>
        </authorList>
    </citation>
    <scope>NUCLEOTIDE SEQUENCE [LARGE SCALE GENOMIC DNA]</scope>
    <source>
        <strain evidence="6 7">PS13</strain>
    </source>
</reference>
<dbReference type="KEGG" id="fop:FNB79_00645"/>
<evidence type="ECO:0000256" key="3">
    <source>
        <dbReference type="PIRSR" id="PIRSR000390-1"/>
    </source>
</evidence>
<evidence type="ECO:0000256" key="1">
    <source>
        <dbReference type="ARBA" id="ARBA00022898"/>
    </source>
</evidence>
<dbReference type="Pfam" id="PF01041">
    <property type="entry name" value="DegT_DnrJ_EryC1"/>
    <property type="match status" value="1"/>
</dbReference>
<feature type="modified residue" description="N6-(pyridoxal phosphate)lysine" evidence="4">
    <location>
        <position position="190"/>
    </location>
</feature>
<sequence length="366" mass="40739">MIKFLDLHKINQRFEVDFQAKFKTFIDSGHYILGHGVATFETEFANYCGTKYAIGVGNGLDAITLILKAYMALGELQKGDEVLVPANTYIASILGIIQADLIPVFVEPDLDTYNISIADVKRKITTKTKAVLVVHLYGQLANMDAIQQFAGSNNLLIIEDAAQAHGATYKDNRRAGNLGNAAAFSFYPAKNLGALGDAGAVTTNNTQLAQTIKMLSNYGTTSKYVNKLAGCNSRLDEIQALFLSVKLKQLDTDNDFRRKVANQYLSKVKNNKIILPLCTESKSHVFHLFVVRVNKKEEFMSYLLKHNIETLNHYPIPPHKQDALRGFNHLKLPITEQIHNTVVSLPISPVMSNDDVNYLINVLNTY</sequence>
<feature type="active site" description="Proton acceptor" evidence="3">
    <location>
        <position position="190"/>
    </location>
</feature>
<dbReference type="OrthoDB" id="9804264at2"/>
<dbReference type="GO" id="GO:0000271">
    <property type="term" value="P:polysaccharide biosynthetic process"/>
    <property type="evidence" value="ECO:0007669"/>
    <property type="project" value="TreeGrafter"/>
</dbReference>
<evidence type="ECO:0000256" key="2">
    <source>
        <dbReference type="ARBA" id="ARBA00037999"/>
    </source>
</evidence>
<dbReference type="RefSeq" id="WP_143379460.1">
    <property type="nucleotide sequence ID" value="NZ_CP041637.1"/>
</dbReference>
<dbReference type="Gene3D" id="3.90.1150.10">
    <property type="entry name" value="Aspartate Aminotransferase, domain 1"/>
    <property type="match status" value="1"/>
</dbReference>
<evidence type="ECO:0000313" key="6">
    <source>
        <dbReference type="EMBL" id="QDO92550.1"/>
    </source>
</evidence>
<dbReference type="GO" id="GO:0008483">
    <property type="term" value="F:transaminase activity"/>
    <property type="evidence" value="ECO:0007669"/>
    <property type="project" value="UniProtKB-KW"/>
</dbReference>
<dbReference type="PANTHER" id="PTHR30244:SF36">
    <property type="entry name" value="3-OXO-GLUCOSE-6-PHOSPHATE:GLUTAMATE AMINOTRANSFERASE"/>
    <property type="match status" value="1"/>
</dbReference>
<dbReference type="InterPro" id="IPR015424">
    <property type="entry name" value="PyrdxlP-dep_Trfase"/>
</dbReference>
<dbReference type="AlphaFoldDB" id="A0A516GME5"/>
<keyword evidence="1 4" id="KW-0663">Pyridoxal phosphate</keyword>